<dbReference type="Proteomes" id="UP001374893">
    <property type="component" value="Chromosome"/>
</dbReference>
<keyword evidence="4" id="KW-0812">Transmembrane</keyword>
<dbReference type="PANTHER" id="PTHR32309">
    <property type="entry name" value="TYROSINE-PROTEIN KINASE"/>
    <property type="match status" value="1"/>
</dbReference>
<proteinExistence type="predicted"/>
<dbReference type="CDD" id="cd05387">
    <property type="entry name" value="BY-kinase"/>
    <property type="match status" value="1"/>
</dbReference>
<feature type="region of interest" description="Disordered" evidence="3">
    <location>
        <begin position="1"/>
        <end position="22"/>
    </location>
</feature>
<feature type="transmembrane region" description="Helical" evidence="4">
    <location>
        <begin position="432"/>
        <end position="453"/>
    </location>
</feature>
<dbReference type="GO" id="GO:0016301">
    <property type="term" value="F:kinase activity"/>
    <property type="evidence" value="ECO:0007669"/>
    <property type="project" value="UniProtKB-KW"/>
</dbReference>
<gene>
    <name evidence="5" type="ORF">HAHE_09820</name>
</gene>
<dbReference type="InterPro" id="IPR027417">
    <property type="entry name" value="P-loop_NTPase"/>
</dbReference>
<keyword evidence="5" id="KW-0418">Kinase</keyword>
<dbReference type="SUPFAM" id="SSF52540">
    <property type="entry name" value="P-loop containing nucleoside triphosphate hydrolases"/>
    <property type="match status" value="1"/>
</dbReference>
<evidence type="ECO:0000256" key="4">
    <source>
        <dbReference type="SAM" id="Phobius"/>
    </source>
</evidence>
<organism evidence="5 6">
    <name type="scientific">Haloferula helveola</name>
    <dbReference type="NCBI Taxonomy" id="490095"/>
    <lineage>
        <taxon>Bacteria</taxon>
        <taxon>Pseudomonadati</taxon>
        <taxon>Verrucomicrobiota</taxon>
        <taxon>Verrucomicrobiia</taxon>
        <taxon>Verrucomicrobiales</taxon>
        <taxon>Verrucomicrobiaceae</taxon>
        <taxon>Haloferula</taxon>
    </lineage>
</organism>
<feature type="compositionally biased region" description="Pro residues" evidence="3">
    <location>
        <begin position="1"/>
        <end position="10"/>
    </location>
</feature>
<evidence type="ECO:0000313" key="6">
    <source>
        <dbReference type="Proteomes" id="UP001374893"/>
    </source>
</evidence>
<dbReference type="EMBL" id="AP024702">
    <property type="protein sequence ID" value="BCX47074.1"/>
    <property type="molecule type" value="Genomic_DNA"/>
</dbReference>
<reference evidence="5 6" key="1">
    <citation type="submission" date="2021-06" db="EMBL/GenBank/DDBJ databases">
        <title>Complete genome of Haloferula helveola possessing various polysaccharide degrading enzymes.</title>
        <authorList>
            <person name="Takami H."/>
            <person name="Huang C."/>
            <person name="Hamasaki K."/>
        </authorList>
    </citation>
    <scope>NUCLEOTIDE SEQUENCE [LARGE SCALE GENOMIC DNA]</scope>
    <source>
        <strain evidence="5 6">CN-1</strain>
    </source>
</reference>
<dbReference type="InterPro" id="IPR050445">
    <property type="entry name" value="Bact_polysacc_biosynth/exp"/>
</dbReference>
<keyword evidence="2" id="KW-0067">ATP-binding</keyword>
<sequence length="730" mass="79119">MNAPIVPPGKKPTGELTTDRSPAAKDPTFYLPKLELSRFVGALVRRGWIAVFFMLLAGVATWFVLDRMPKTYLSTGSVYISTQAPQFFDIQPVTPEESRELEEMLSVEQGMLSSTLMLRVIEKEGLQDDPTFVEPGTSLQGTLKKLTDNVKIALRRGTRMLDIAVEDTDPERARRLVGSIKDEYEILSEERQKSLMEKASQELTQKEDSLRLKLAGSEAELQKFRQSHPVPGLAGVGGSGADPLAVLTTRLTQAKTERLQLEAEREAFRKFDAGDPDALAGLTHSEQSAEVLTLVRELRDKELQFDRVKERYLHKHPTYKEAAGAVASLKESLGTAVRTAGEAIEKSYQVAVENESKLKNAVELASTDAVGVEGLKSEFAKLAREVEKDRELLETTSTSLRNIRLIGLVPTSILSWREQPLAPEKPYRPRKILLTPLAAMGGFCFGLLVIVGLELGDRRVRDTAAVSRATGVPLLARVPDGGGDGLVMLSNPGSEAAEAFRRLRAVLIPPTPEGNFRTVVFASARAGEGASFCALNHAVSLAVQGYRTLLVDADLRKPGLSRDHLGEPGGDRGLGAYLAGEATPAEACVRTPVSKLYLMSSGEMKSDAAELLSGTRFPALLEEAYRWFDRVVIDVPSVLATSDAQAVARYADRACLVVGKGGSDSHDLKHTADLLRSSGANLVGFVWNEHPASANGGPSIAVARKSLADEPVDHSEAPPRSLSLSPDQLS</sequence>
<keyword evidence="4" id="KW-0472">Membrane</keyword>
<keyword evidence="5" id="KW-0808">Transferase</keyword>
<accession>A0ABN6H0J5</accession>
<evidence type="ECO:0000256" key="3">
    <source>
        <dbReference type="SAM" id="MobiDB-lite"/>
    </source>
</evidence>
<dbReference type="RefSeq" id="WP_338689084.1">
    <property type="nucleotide sequence ID" value="NZ_AP024702.1"/>
</dbReference>
<keyword evidence="1" id="KW-0547">Nucleotide-binding</keyword>
<evidence type="ECO:0000313" key="5">
    <source>
        <dbReference type="EMBL" id="BCX47074.1"/>
    </source>
</evidence>
<feature type="transmembrane region" description="Helical" evidence="4">
    <location>
        <begin position="47"/>
        <end position="65"/>
    </location>
</feature>
<name>A0ABN6H0J5_9BACT</name>
<dbReference type="Gene3D" id="3.40.50.300">
    <property type="entry name" value="P-loop containing nucleotide triphosphate hydrolases"/>
    <property type="match status" value="1"/>
</dbReference>
<dbReference type="PANTHER" id="PTHR32309:SF13">
    <property type="entry name" value="FERRIC ENTEROBACTIN TRANSPORT PROTEIN FEPE"/>
    <property type="match status" value="1"/>
</dbReference>
<evidence type="ECO:0000256" key="2">
    <source>
        <dbReference type="ARBA" id="ARBA00022840"/>
    </source>
</evidence>
<evidence type="ECO:0000256" key="1">
    <source>
        <dbReference type="ARBA" id="ARBA00022741"/>
    </source>
</evidence>
<feature type="region of interest" description="Disordered" evidence="3">
    <location>
        <begin position="698"/>
        <end position="730"/>
    </location>
</feature>
<protein>
    <submittedName>
        <fullName evidence="5">Tyrosine-protein kinase capsular biosynthesis</fullName>
    </submittedName>
</protein>
<feature type="compositionally biased region" description="Basic and acidic residues" evidence="3">
    <location>
        <begin position="706"/>
        <end position="717"/>
    </location>
</feature>
<dbReference type="InterPro" id="IPR005702">
    <property type="entry name" value="Wzc-like_C"/>
</dbReference>
<keyword evidence="6" id="KW-1185">Reference proteome</keyword>
<keyword evidence="4" id="KW-1133">Transmembrane helix</keyword>